<dbReference type="GO" id="GO:0016740">
    <property type="term" value="F:transferase activity"/>
    <property type="evidence" value="ECO:0007669"/>
    <property type="project" value="UniProtKB-KW"/>
</dbReference>
<evidence type="ECO:0000313" key="3">
    <source>
        <dbReference type="EMBL" id="SVC70674.1"/>
    </source>
</evidence>
<proteinExistence type="predicted"/>
<dbReference type="InterPro" id="IPR029063">
    <property type="entry name" value="SAM-dependent_MTases_sf"/>
</dbReference>
<feature type="domain" description="Methyltransferase" evidence="2">
    <location>
        <begin position="55"/>
        <end position="121"/>
    </location>
</feature>
<evidence type="ECO:0000259" key="2">
    <source>
        <dbReference type="Pfam" id="PF13649"/>
    </source>
</evidence>
<dbReference type="Pfam" id="PF13649">
    <property type="entry name" value="Methyltransf_25"/>
    <property type="match status" value="1"/>
</dbReference>
<dbReference type="SUPFAM" id="SSF53335">
    <property type="entry name" value="S-adenosyl-L-methionine-dependent methyltransferases"/>
    <property type="match status" value="1"/>
</dbReference>
<organism evidence="3">
    <name type="scientific">marine metagenome</name>
    <dbReference type="NCBI Taxonomy" id="408172"/>
    <lineage>
        <taxon>unclassified sequences</taxon>
        <taxon>metagenomes</taxon>
        <taxon>ecological metagenomes</taxon>
    </lineage>
</organism>
<accession>A0A382PB86</accession>
<evidence type="ECO:0000256" key="1">
    <source>
        <dbReference type="ARBA" id="ARBA00022679"/>
    </source>
</evidence>
<dbReference type="CDD" id="cd02440">
    <property type="entry name" value="AdoMet_MTases"/>
    <property type="match status" value="1"/>
</dbReference>
<dbReference type="Gene3D" id="3.40.50.150">
    <property type="entry name" value="Vaccinia Virus protein VP39"/>
    <property type="match status" value="1"/>
</dbReference>
<dbReference type="EMBL" id="UINC01106188">
    <property type="protein sequence ID" value="SVC70674.1"/>
    <property type="molecule type" value="Genomic_DNA"/>
</dbReference>
<gene>
    <name evidence="3" type="ORF">METZ01_LOCUS323528</name>
</gene>
<reference evidence="3" key="1">
    <citation type="submission" date="2018-05" db="EMBL/GenBank/DDBJ databases">
        <authorList>
            <person name="Lanie J.A."/>
            <person name="Ng W.-L."/>
            <person name="Kazmierczak K.M."/>
            <person name="Andrzejewski T.M."/>
            <person name="Davidsen T.M."/>
            <person name="Wayne K.J."/>
            <person name="Tettelin H."/>
            <person name="Glass J.I."/>
            <person name="Rusch D."/>
            <person name="Podicherti R."/>
            <person name="Tsui H.-C.T."/>
            <person name="Winkler M.E."/>
        </authorList>
    </citation>
    <scope>NUCLEOTIDE SEQUENCE</scope>
</reference>
<name>A0A382PB86_9ZZZZ</name>
<feature type="non-terminal residue" evidence="3">
    <location>
        <position position="124"/>
    </location>
</feature>
<dbReference type="InterPro" id="IPR041698">
    <property type="entry name" value="Methyltransf_25"/>
</dbReference>
<dbReference type="AlphaFoldDB" id="A0A382PB86"/>
<protein>
    <recommendedName>
        <fullName evidence="2">Methyltransferase domain-containing protein</fullName>
    </recommendedName>
</protein>
<keyword evidence="1" id="KW-0808">Transferase</keyword>
<sequence>MLGNSENRIKREKEFHDQRFTNDQREVLAPIYTFANYSKSFFENIVTNIKPKDNVLEIGCGINSISKKIIDKGANVTIIDISEKAIKIAKREFLKNELNASFFVMDAENLKFNEKTFDLIYGIG</sequence>
<dbReference type="PANTHER" id="PTHR43861">
    <property type="entry name" value="TRANS-ACONITATE 2-METHYLTRANSFERASE-RELATED"/>
    <property type="match status" value="1"/>
</dbReference>